<dbReference type="SUPFAM" id="SSF56112">
    <property type="entry name" value="Protein kinase-like (PK-like)"/>
    <property type="match status" value="1"/>
</dbReference>
<gene>
    <name evidence="1" type="ORF">RIMI_LOCUS15696463</name>
</gene>
<evidence type="ECO:0000313" key="1">
    <source>
        <dbReference type="EMBL" id="CAJ0956859.1"/>
    </source>
</evidence>
<keyword evidence="2" id="KW-1185">Reference proteome</keyword>
<dbReference type="InterPro" id="IPR011009">
    <property type="entry name" value="Kinase-like_dom_sf"/>
</dbReference>
<dbReference type="PANTHER" id="PTHR24345">
    <property type="entry name" value="SERINE/THREONINE-PROTEIN KINASE PLK"/>
    <property type="match status" value="1"/>
</dbReference>
<dbReference type="Gene3D" id="1.10.510.10">
    <property type="entry name" value="Transferase(Phosphotransferase) domain 1"/>
    <property type="match status" value="1"/>
</dbReference>
<feature type="non-terminal residue" evidence="1">
    <location>
        <position position="109"/>
    </location>
</feature>
<accession>A0ABN9M3Z4</accession>
<evidence type="ECO:0008006" key="3">
    <source>
        <dbReference type="Google" id="ProtNLM"/>
    </source>
</evidence>
<organism evidence="1 2">
    <name type="scientific">Ranitomeya imitator</name>
    <name type="common">mimic poison frog</name>
    <dbReference type="NCBI Taxonomy" id="111125"/>
    <lineage>
        <taxon>Eukaryota</taxon>
        <taxon>Metazoa</taxon>
        <taxon>Chordata</taxon>
        <taxon>Craniata</taxon>
        <taxon>Vertebrata</taxon>
        <taxon>Euteleostomi</taxon>
        <taxon>Amphibia</taxon>
        <taxon>Batrachia</taxon>
        <taxon>Anura</taxon>
        <taxon>Neobatrachia</taxon>
        <taxon>Hyloidea</taxon>
        <taxon>Dendrobatidae</taxon>
        <taxon>Dendrobatinae</taxon>
        <taxon>Ranitomeya</taxon>
    </lineage>
</organism>
<sequence length="109" mass="12571">MLCGYSPFRARSQKEMYYFICEGFFPVPSYISLSGRKLIISLLARCPSRRPCIEDILTHEFFTQGFMPEKLSSASCHTAPTFSFSLQVTRFLRKAAKVLYRGVFQKSFC</sequence>
<comment type="caution">
    <text evidence="1">The sequence shown here is derived from an EMBL/GenBank/DDBJ whole genome shotgun (WGS) entry which is preliminary data.</text>
</comment>
<dbReference type="EMBL" id="CAUEEQ010042636">
    <property type="protein sequence ID" value="CAJ0956859.1"/>
    <property type="molecule type" value="Genomic_DNA"/>
</dbReference>
<name>A0ABN9M3Z4_9NEOB</name>
<evidence type="ECO:0000313" key="2">
    <source>
        <dbReference type="Proteomes" id="UP001176940"/>
    </source>
</evidence>
<reference evidence="1" key="1">
    <citation type="submission" date="2023-07" db="EMBL/GenBank/DDBJ databases">
        <authorList>
            <person name="Stuckert A."/>
        </authorList>
    </citation>
    <scope>NUCLEOTIDE SEQUENCE</scope>
</reference>
<protein>
    <recommendedName>
        <fullName evidence="3">Protein kinase domain-containing protein</fullName>
    </recommendedName>
</protein>
<dbReference type="Proteomes" id="UP001176940">
    <property type="component" value="Unassembled WGS sequence"/>
</dbReference>
<proteinExistence type="predicted"/>
<dbReference type="PANTHER" id="PTHR24345:SF43">
    <property type="entry name" value="INACTIVE SERINE_THREONINE-PROTEIN KINASE PLK5"/>
    <property type="match status" value="1"/>
</dbReference>